<accession>A0ABR3GBG9</accession>
<comment type="caution">
    <text evidence="1">The sequence shown here is derived from an EMBL/GenBank/DDBJ whole genome shotgun (WGS) entry which is preliminary data.</text>
</comment>
<evidence type="ECO:0000313" key="2">
    <source>
        <dbReference type="Proteomes" id="UP001447188"/>
    </source>
</evidence>
<protein>
    <submittedName>
        <fullName evidence="1">Uncharacterized protein</fullName>
    </submittedName>
</protein>
<dbReference type="EMBL" id="JBBBZM010000130">
    <property type="protein sequence ID" value="KAL0633307.1"/>
    <property type="molecule type" value="Genomic_DNA"/>
</dbReference>
<dbReference type="Proteomes" id="UP001447188">
    <property type="component" value="Unassembled WGS sequence"/>
</dbReference>
<proteinExistence type="predicted"/>
<keyword evidence="2" id="KW-1185">Reference proteome</keyword>
<name>A0ABR3GBG9_9PEZI</name>
<organism evidence="1 2">
    <name type="scientific">Discina gigas</name>
    <dbReference type="NCBI Taxonomy" id="1032678"/>
    <lineage>
        <taxon>Eukaryota</taxon>
        <taxon>Fungi</taxon>
        <taxon>Dikarya</taxon>
        <taxon>Ascomycota</taxon>
        <taxon>Pezizomycotina</taxon>
        <taxon>Pezizomycetes</taxon>
        <taxon>Pezizales</taxon>
        <taxon>Discinaceae</taxon>
        <taxon>Discina</taxon>
    </lineage>
</organism>
<dbReference type="PANTHER" id="PTHR33604:SF3">
    <property type="entry name" value="OSJNBA0004B13.7 PROTEIN"/>
    <property type="match status" value="1"/>
</dbReference>
<reference evidence="1 2" key="1">
    <citation type="submission" date="2024-02" db="EMBL/GenBank/DDBJ databases">
        <title>Discinaceae phylogenomics.</title>
        <authorList>
            <person name="Dirks A.C."/>
            <person name="James T.Y."/>
        </authorList>
    </citation>
    <scope>NUCLEOTIDE SEQUENCE [LARGE SCALE GENOMIC DNA]</scope>
    <source>
        <strain evidence="1 2">ACD0624</strain>
    </source>
</reference>
<dbReference type="PANTHER" id="PTHR33604">
    <property type="entry name" value="OSJNBA0004B13.7 PROTEIN"/>
    <property type="match status" value="1"/>
</dbReference>
<sequence>MTSMTILGKGVPEVIPIKFTALFNSLPHTKSGTRSLNRNVLFAAESLEAASKLAGIACEMAGFRKSYVHFAFVGRDYMDIELFKELNGITDEVGGCKVMFHDARAEFANRMTEDRLKIATKTGLRHLHDFIHPQITLLSVDHEEEWFIETARQTTQQLQMQTIELPENAANDLRWITRLDSGSIGAWNKPSFEIMIHADKHSGNLERLLKSLELAFYPAGHRPKSLTIILDPSAPLNAFTKSFLSDYSFPSSTRTFIRRPLLPVLTTKETAMRFVESFYPVNDSTFLLILDTNIELSKWYFHYLLFATLQYKYSIYKHTTNSLYGISLVEPTSFLNGTNPFPVPLGKSPFLYPVPSSHAALYFPNHWSEFHSFFSKNLQFPIREATAANKTGLISLTISKEVAESWSTPFISLIRARGYAMLYPSFPRDTLAILHTEQPSYTRSKHGFEKTLMDKNNLLNGLPDEDLPIYNRIPLLDWWGQPILWDKLELDAFQYRRAISSCLDVSAPNYNFDAGDLFCDPKGNRLE</sequence>
<gene>
    <name evidence="1" type="ORF">Q9L58_007812</name>
</gene>
<evidence type="ECO:0000313" key="1">
    <source>
        <dbReference type="EMBL" id="KAL0633307.1"/>
    </source>
</evidence>